<evidence type="ECO:0000313" key="3">
    <source>
        <dbReference type="Proteomes" id="UP000799753"/>
    </source>
</evidence>
<organism evidence="2 3">
    <name type="scientific">Massarina eburnea CBS 473.64</name>
    <dbReference type="NCBI Taxonomy" id="1395130"/>
    <lineage>
        <taxon>Eukaryota</taxon>
        <taxon>Fungi</taxon>
        <taxon>Dikarya</taxon>
        <taxon>Ascomycota</taxon>
        <taxon>Pezizomycotina</taxon>
        <taxon>Dothideomycetes</taxon>
        <taxon>Pleosporomycetidae</taxon>
        <taxon>Pleosporales</taxon>
        <taxon>Massarineae</taxon>
        <taxon>Massarinaceae</taxon>
        <taxon>Massarina</taxon>
    </lineage>
</organism>
<keyword evidence="3" id="KW-1185">Reference proteome</keyword>
<reference evidence="2" key="1">
    <citation type="journal article" date="2020" name="Stud. Mycol.">
        <title>101 Dothideomycetes genomes: a test case for predicting lifestyles and emergence of pathogens.</title>
        <authorList>
            <person name="Haridas S."/>
            <person name="Albert R."/>
            <person name="Binder M."/>
            <person name="Bloem J."/>
            <person name="Labutti K."/>
            <person name="Salamov A."/>
            <person name="Andreopoulos B."/>
            <person name="Baker S."/>
            <person name="Barry K."/>
            <person name="Bills G."/>
            <person name="Bluhm B."/>
            <person name="Cannon C."/>
            <person name="Castanera R."/>
            <person name="Culley D."/>
            <person name="Daum C."/>
            <person name="Ezra D."/>
            <person name="Gonzalez J."/>
            <person name="Henrissat B."/>
            <person name="Kuo A."/>
            <person name="Liang C."/>
            <person name="Lipzen A."/>
            <person name="Lutzoni F."/>
            <person name="Magnuson J."/>
            <person name="Mondo S."/>
            <person name="Nolan M."/>
            <person name="Ohm R."/>
            <person name="Pangilinan J."/>
            <person name="Park H.-J."/>
            <person name="Ramirez L."/>
            <person name="Alfaro M."/>
            <person name="Sun H."/>
            <person name="Tritt A."/>
            <person name="Yoshinaga Y."/>
            <person name="Zwiers L.-H."/>
            <person name="Turgeon B."/>
            <person name="Goodwin S."/>
            <person name="Spatafora J."/>
            <person name="Crous P."/>
            <person name="Grigoriev I."/>
        </authorList>
    </citation>
    <scope>NUCLEOTIDE SEQUENCE</scope>
    <source>
        <strain evidence="2">CBS 473.64</strain>
    </source>
</reference>
<name>A0A6A6RQP5_9PLEO</name>
<evidence type="ECO:0000256" key="1">
    <source>
        <dbReference type="SAM" id="MobiDB-lite"/>
    </source>
</evidence>
<feature type="compositionally biased region" description="Basic and acidic residues" evidence="1">
    <location>
        <begin position="54"/>
        <end position="64"/>
    </location>
</feature>
<evidence type="ECO:0000313" key="2">
    <source>
        <dbReference type="EMBL" id="KAF2637746.1"/>
    </source>
</evidence>
<protein>
    <submittedName>
        <fullName evidence="2">Uncharacterized protein</fullName>
    </submittedName>
</protein>
<gene>
    <name evidence="2" type="ORF">P280DRAFT_509479</name>
</gene>
<proteinExistence type="predicted"/>
<dbReference type="Proteomes" id="UP000799753">
    <property type="component" value="Unassembled WGS sequence"/>
</dbReference>
<dbReference type="AlphaFoldDB" id="A0A6A6RQP5"/>
<sequence>MAINWQDQEVKDRILAAIIASYDGAINCREVARIYGDGATYNAIENFLRKPKRKAAEMKAEANGREAPAPSPSRPRAPRSPGKSVKTGRVAKSTPAKKGAGGSPLKKSCVVDDADDDVFGGGKDGGVDVKVEDGDLDLEDEV</sequence>
<dbReference type="EMBL" id="MU006792">
    <property type="protein sequence ID" value="KAF2637746.1"/>
    <property type="molecule type" value="Genomic_DNA"/>
</dbReference>
<dbReference type="OrthoDB" id="4828117at2759"/>
<accession>A0A6A6RQP5</accession>
<feature type="region of interest" description="Disordered" evidence="1">
    <location>
        <begin position="52"/>
        <end position="142"/>
    </location>
</feature>